<evidence type="ECO:0000256" key="1">
    <source>
        <dbReference type="SAM" id="MobiDB-lite"/>
    </source>
</evidence>
<name>A0AAW0AI74_9AGAR</name>
<protein>
    <submittedName>
        <fullName evidence="2">Uncharacterized protein</fullName>
    </submittedName>
</protein>
<feature type="region of interest" description="Disordered" evidence="1">
    <location>
        <begin position="57"/>
        <end position="124"/>
    </location>
</feature>
<dbReference type="AlphaFoldDB" id="A0AAW0AI74"/>
<dbReference type="EMBL" id="JAWWNJ010000067">
    <property type="protein sequence ID" value="KAK7008448.1"/>
    <property type="molecule type" value="Genomic_DNA"/>
</dbReference>
<proteinExistence type="predicted"/>
<feature type="compositionally biased region" description="Polar residues" evidence="1">
    <location>
        <begin position="76"/>
        <end position="88"/>
    </location>
</feature>
<accession>A0AAW0AI74</accession>
<evidence type="ECO:0000313" key="3">
    <source>
        <dbReference type="Proteomes" id="UP001362999"/>
    </source>
</evidence>
<gene>
    <name evidence="2" type="ORF">R3P38DRAFT_2791340</name>
</gene>
<evidence type="ECO:0000313" key="2">
    <source>
        <dbReference type="EMBL" id="KAK7008448.1"/>
    </source>
</evidence>
<keyword evidence="3" id="KW-1185">Reference proteome</keyword>
<sequence length="124" mass="13493">MVYNFPKPQNGLLTANGSKELSGGLSQSCGWEKFRLLLSTQRYANVGKQLFYFSKPKNQDSEIGEGGPAAPDLSEQLPSKSPGIISSTKKTRSEDKYMDAPLLAEEPSGISGKPPVQTSTRWNV</sequence>
<dbReference type="Proteomes" id="UP001362999">
    <property type="component" value="Unassembled WGS sequence"/>
</dbReference>
<reference evidence="2 3" key="1">
    <citation type="journal article" date="2024" name="J Genomics">
        <title>Draft genome sequencing and assembly of Favolaschia claudopus CIRM-BRFM 2984 isolated from oak limbs.</title>
        <authorList>
            <person name="Navarro D."/>
            <person name="Drula E."/>
            <person name="Chaduli D."/>
            <person name="Cazenave R."/>
            <person name="Ahrendt S."/>
            <person name="Wang J."/>
            <person name="Lipzen A."/>
            <person name="Daum C."/>
            <person name="Barry K."/>
            <person name="Grigoriev I.V."/>
            <person name="Favel A."/>
            <person name="Rosso M.N."/>
            <person name="Martin F."/>
        </authorList>
    </citation>
    <scope>NUCLEOTIDE SEQUENCE [LARGE SCALE GENOMIC DNA]</scope>
    <source>
        <strain evidence="2 3">CIRM-BRFM 2984</strain>
    </source>
</reference>
<organism evidence="2 3">
    <name type="scientific">Favolaschia claudopus</name>
    <dbReference type="NCBI Taxonomy" id="2862362"/>
    <lineage>
        <taxon>Eukaryota</taxon>
        <taxon>Fungi</taxon>
        <taxon>Dikarya</taxon>
        <taxon>Basidiomycota</taxon>
        <taxon>Agaricomycotina</taxon>
        <taxon>Agaricomycetes</taxon>
        <taxon>Agaricomycetidae</taxon>
        <taxon>Agaricales</taxon>
        <taxon>Marasmiineae</taxon>
        <taxon>Mycenaceae</taxon>
        <taxon>Favolaschia</taxon>
    </lineage>
</organism>
<comment type="caution">
    <text evidence="2">The sequence shown here is derived from an EMBL/GenBank/DDBJ whole genome shotgun (WGS) entry which is preliminary data.</text>
</comment>